<protein>
    <recommendedName>
        <fullName evidence="3">Ankyrin repeat-containing protein</fullName>
    </recommendedName>
</protein>
<dbReference type="Pfam" id="PF12796">
    <property type="entry name" value="Ank_2"/>
    <property type="match status" value="1"/>
</dbReference>
<dbReference type="PANTHER" id="PTHR46586:SF3">
    <property type="entry name" value="ANKYRIN REPEAT-CONTAINING PROTEIN"/>
    <property type="match status" value="1"/>
</dbReference>
<dbReference type="InterPro" id="IPR036770">
    <property type="entry name" value="Ankyrin_rpt-contain_sf"/>
</dbReference>
<evidence type="ECO:0000313" key="2">
    <source>
        <dbReference type="Proteomes" id="UP000007797"/>
    </source>
</evidence>
<evidence type="ECO:0000313" key="1">
    <source>
        <dbReference type="EMBL" id="EGG22175.1"/>
    </source>
</evidence>
<dbReference type="Gene3D" id="1.25.40.20">
    <property type="entry name" value="Ankyrin repeat-containing domain"/>
    <property type="match status" value="1"/>
</dbReference>
<accession>F4PP62</accession>
<dbReference type="OrthoDB" id="63412at2759"/>
<keyword evidence="2" id="KW-1185">Reference proteome</keyword>
<sequence>MTTTTNTITTTTTTTFHSIFISKYIRHLIFNYIGDISNRLYKGTTTYDTGRQQRSLVGRDIINLPNLEMISHFAMPWQFVCHYLPTAYNDISEIPLNKRKGVISQYCFHPNATFDTLLHLLDWSPGIDFDWRYLEMAFDSRDIKNQEILEYIINRCPIDNRYILNDLSIRAFENGNLPIIKLIHSTKGVKLDGEPMETASREGFIDIVKYLHENIVKECTTDAMDLAASNGHLKVVKFLHFNRSEGCTKDALSMSAKYGYIDIVQFLVEHRKEGNIKEAMEYAFNRGHKDIYKFLQSVSE</sequence>
<dbReference type="PANTHER" id="PTHR46586">
    <property type="entry name" value="ANKYRIN REPEAT-CONTAINING PROTEIN"/>
    <property type="match status" value="1"/>
</dbReference>
<reference evidence="2" key="1">
    <citation type="journal article" date="2011" name="Genome Res.">
        <title>Phylogeny-wide analysis of social amoeba genomes highlights ancient origins for complex intercellular communication.</title>
        <authorList>
            <person name="Heidel A.J."/>
            <person name="Lawal H.M."/>
            <person name="Felder M."/>
            <person name="Schilde C."/>
            <person name="Helps N.R."/>
            <person name="Tunggal B."/>
            <person name="Rivero F."/>
            <person name="John U."/>
            <person name="Schleicher M."/>
            <person name="Eichinger L."/>
            <person name="Platzer M."/>
            <person name="Noegel A.A."/>
            <person name="Schaap P."/>
            <person name="Gloeckner G."/>
        </authorList>
    </citation>
    <scope>NUCLEOTIDE SEQUENCE [LARGE SCALE GENOMIC DNA]</scope>
    <source>
        <strain evidence="2">SH3</strain>
    </source>
</reference>
<dbReference type="Proteomes" id="UP000007797">
    <property type="component" value="Unassembled WGS sequence"/>
</dbReference>
<dbReference type="AlphaFoldDB" id="F4PP62"/>
<dbReference type="KEGG" id="dfa:DFA_04293"/>
<proteinExistence type="predicted"/>
<evidence type="ECO:0008006" key="3">
    <source>
        <dbReference type="Google" id="ProtNLM"/>
    </source>
</evidence>
<dbReference type="RefSeq" id="XP_004360026.1">
    <property type="nucleotide sequence ID" value="XM_004359969.1"/>
</dbReference>
<organism evidence="1 2">
    <name type="scientific">Cavenderia fasciculata</name>
    <name type="common">Slime mold</name>
    <name type="synonym">Dictyostelium fasciculatum</name>
    <dbReference type="NCBI Taxonomy" id="261658"/>
    <lineage>
        <taxon>Eukaryota</taxon>
        <taxon>Amoebozoa</taxon>
        <taxon>Evosea</taxon>
        <taxon>Eumycetozoa</taxon>
        <taxon>Dictyostelia</taxon>
        <taxon>Acytosteliales</taxon>
        <taxon>Cavenderiaceae</taxon>
        <taxon>Cavenderia</taxon>
    </lineage>
</organism>
<dbReference type="GeneID" id="14874605"/>
<dbReference type="SUPFAM" id="SSF48403">
    <property type="entry name" value="Ankyrin repeat"/>
    <property type="match status" value="1"/>
</dbReference>
<name>F4PP62_CACFS</name>
<dbReference type="InterPro" id="IPR052050">
    <property type="entry name" value="SecEffector_AnkRepeat"/>
</dbReference>
<dbReference type="InterPro" id="IPR002110">
    <property type="entry name" value="Ankyrin_rpt"/>
</dbReference>
<dbReference type="EMBL" id="GL883009">
    <property type="protein sequence ID" value="EGG22175.1"/>
    <property type="molecule type" value="Genomic_DNA"/>
</dbReference>
<gene>
    <name evidence="1" type="ORF">DFA_04293</name>
</gene>